<keyword evidence="6" id="KW-0479">Metal-binding</keyword>
<dbReference type="Proteomes" id="UP000324748">
    <property type="component" value="Unassembled WGS sequence"/>
</dbReference>
<dbReference type="GO" id="GO:0000166">
    <property type="term" value="F:nucleotide binding"/>
    <property type="evidence" value="ECO:0007669"/>
    <property type="project" value="UniProtKB-KW"/>
</dbReference>
<keyword evidence="10" id="KW-1185">Reference proteome</keyword>
<dbReference type="EC" id="3.6.1.-" evidence="6"/>
<evidence type="ECO:0000256" key="6">
    <source>
        <dbReference type="RuleBase" id="RU367113"/>
    </source>
</evidence>
<sequence length="653" mass="74663">MRIDFKLLSCDPLTPPSSPPLDPEKDTNQKAREKQLKPPSPSDQDTKLAQVLDVEAIPISEPATFSLPKPVFDNWFPYGYDRPLKQNYKTPTPITSFSYDQDAKIRCGLDQFVSLRPFLESAKHIGFDLNTGIDEAEYVDELQKAVDRGIDGLLLSLADFLDRSHPDHQISISREILSTELITWRSTLAKLTLTAYETTPTGRNPSGIWTKRVMMVDGTIYIEDETGIEDVENLDELMDRGYVEEGGVIQPSHDWAVQIYHGYSYQSLLTNQEFQPVNRKPRWISVVRSNLNGIPIILGGEVDCVSSECFQEIQTPDPTNHHDHQEAVDDNHHVVQKVVPPDQTIELKTFILPSTTRQYAHLYRYKMLKFWLQSFLMGTPKVHVGFRIREGILDRSTTYQTNEIPELVNRNAKPCCRWSGEVCLQNGTKIVQFIQDKLAPTVKGKPSLQRPDQARQAYRKNTNPIWQARKNTNPTPTSSTTTSQAYPNRSKFFQDRLDAIVAEEFERQVNVRREDSGLRQSGSCRLSELCKAQVRDLDRWPVYRLAFHPYLGRKDPHSHDQAHPPSCFELVELSFDEVSKSILSNKPKNLFDDGNPSSLSSSSTDVSTDHQDQEITDREQDRSSAHRVGFLPLFWVQRVVQMRLDVLLSKHNM</sequence>
<comment type="catalytic activity">
    <reaction evidence="3">
        <text>a 5'-end (N(7)-methyl 5'-triphosphoguanosine)-ribonucleoside-ribonucleotide in mRNA + H2O = a (N(7)-methyl 5'-triphosphoguanosine)-nucleoside + a 5'-end phospho-ribonucleoside in mRNA + H(+)</text>
        <dbReference type="Rhea" id="RHEA:66928"/>
        <dbReference type="Rhea" id="RHEA-COMP:15692"/>
        <dbReference type="Rhea" id="RHEA-COMP:17313"/>
        <dbReference type="ChEBI" id="CHEBI:15377"/>
        <dbReference type="ChEBI" id="CHEBI:15378"/>
        <dbReference type="ChEBI" id="CHEBI:138282"/>
        <dbReference type="ChEBI" id="CHEBI:172876"/>
        <dbReference type="ChEBI" id="CHEBI:172877"/>
    </reaction>
    <physiologicalReaction direction="left-to-right" evidence="3">
        <dbReference type="Rhea" id="RHEA:66929"/>
    </physiologicalReaction>
</comment>
<evidence type="ECO:0000313" key="9">
    <source>
        <dbReference type="EMBL" id="KAA1119385.1"/>
    </source>
</evidence>
<dbReference type="PANTHER" id="PTHR12395:SF9">
    <property type="entry name" value="DECAPPING AND EXORIBONUCLEASE PROTEIN"/>
    <property type="match status" value="1"/>
</dbReference>
<feature type="compositionally biased region" description="Basic and acidic residues" evidence="7">
    <location>
        <begin position="607"/>
        <end position="623"/>
    </location>
</feature>
<dbReference type="AlphaFoldDB" id="A0A5B0R339"/>
<evidence type="ECO:0000256" key="3">
    <source>
        <dbReference type="ARBA" id="ARBA00044676"/>
    </source>
</evidence>
<name>A0A5B0R339_PUCGR</name>
<comment type="subcellular location">
    <subcellularLocation>
        <location evidence="6">Nucleus</location>
    </subcellularLocation>
</comment>
<feature type="compositionally biased region" description="Low complexity" evidence="7">
    <location>
        <begin position="597"/>
        <end position="606"/>
    </location>
</feature>
<comment type="similarity">
    <text evidence="2 6">Belongs to the DXO/Dom3Z family.</text>
</comment>
<dbReference type="Pfam" id="PF08652">
    <property type="entry name" value="RAI1"/>
    <property type="match status" value="1"/>
</dbReference>
<evidence type="ECO:0000256" key="1">
    <source>
        <dbReference type="ARBA" id="ARBA00001968"/>
    </source>
</evidence>
<feature type="compositionally biased region" description="Basic and acidic residues" evidence="7">
    <location>
        <begin position="22"/>
        <end position="36"/>
    </location>
</feature>
<evidence type="ECO:0000313" key="10">
    <source>
        <dbReference type="Proteomes" id="UP000324748"/>
    </source>
</evidence>
<keyword evidence="6" id="KW-0540">Nuclease</keyword>
<comment type="catalytic activity">
    <reaction evidence="4">
        <text>a 5'-end triphospho-ribonucleoside in mRNA + H2O = a 5'-end phospho-ribonucleoside in mRNA + diphosphate + H(+)</text>
        <dbReference type="Rhea" id="RHEA:78683"/>
        <dbReference type="Rhea" id="RHEA-COMP:15692"/>
        <dbReference type="Rhea" id="RHEA-COMP:17164"/>
        <dbReference type="ChEBI" id="CHEBI:15377"/>
        <dbReference type="ChEBI" id="CHEBI:15378"/>
        <dbReference type="ChEBI" id="CHEBI:33019"/>
        <dbReference type="ChEBI" id="CHEBI:138282"/>
        <dbReference type="ChEBI" id="CHEBI:167618"/>
    </reaction>
    <physiologicalReaction direction="left-to-right" evidence="4">
        <dbReference type="Rhea" id="RHEA:78684"/>
    </physiologicalReaction>
</comment>
<comment type="function">
    <text evidence="6">Decapping enzyme for NAD-capped RNAs: specifically hydrolyzes the nicotinamide adenine dinucleotide (NAD) cap from a subset of RNAs by removing the entire NAD moiety from the 5'-end of an NAD-capped RNA.</text>
</comment>
<proteinExistence type="inferred from homology"/>
<feature type="region of interest" description="Disordered" evidence="7">
    <location>
        <begin position="442"/>
        <end position="488"/>
    </location>
</feature>
<accession>A0A5B0R339</accession>
<feature type="domain" description="RAI1-like" evidence="8">
    <location>
        <begin position="89"/>
        <end position="441"/>
    </location>
</feature>
<organism evidence="9 10">
    <name type="scientific">Puccinia graminis f. sp. tritici</name>
    <dbReference type="NCBI Taxonomy" id="56615"/>
    <lineage>
        <taxon>Eukaryota</taxon>
        <taxon>Fungi</taxon>
        <taxon>Dikarya</taxon>
        <taxon>Basidiomycota</taxon>
        <taxon>Pucciniomycotina</taxon>
        <taxon>Pucciniomycetes</taxon>
        <taxon>Pucciniales</taxon>
        <taxon>Pucciniaceae</taxon>
        <taxon>Puccinia</taxon>
    </lineage>
</organism>
<comment type="catalytic activity">
    <reaction evidence="5">
        <text>a 5'-end NAD(+)-phospho-ribonucleoside in mRNA + H2O = a 5'-end phospho-ribonucleoside in mRNA + NAD(+) + H(+)</text>
        <dbReference type="Rhea" id="RHEA:60880"/>
        <dbReference type="Rhea" id="RHEA-COMP:15692"/>
        <dbReference type="Rhea" id="RHEA-COMP:15698"/>
        <dbReference type="ChEBI" id="CHEBI:15377"/>
        <dbReference type="ChEBI" id="CHEBI:15378"/>
        <dbReference type="ChEBI" id="CHEBI:57540"/>
        <dbReference type="ChEBI" id="CHEBI:138282"/>
        <dbReference type="ChEBI" id="CHEBI:144029"/>
    </reaction>
    <physiologicalReaction direction="left-to-right" evidence="5">
        <dbReference type="Rhea" id="RHEA:60881"/>
    </physiologicalReaction>
</comment>
<keyword evidence="9" id="KW-0255">Endonuclease</keyword>
<evidence type="ECO:0000256" key="5">
    <source>
        <dbReference type="ARBA" id="ARBA00048124"/>
    </source>
</evidence>
<evidence type="ECO:0000259" key="8">
    <source>
        <dbReference type="Pfam" id="PF08652"/>
    </source>
</evidence>
<keyword evidence="6" id="KW-0539">Nucleus</keyword>
<dbReference type="PANTHER" id="PTHR12395">
    <property type="entry name" value="DOM-3 RELATED"/>
    <property type="match status" value="1"/>
</dbReference>
<dbReference type="GO" id="GO:0000956">
    <property type="term" value="P:nuclear-transcribed mRNA catabolic process"/>
    <property type="evidence" value="ECO:0007669"/>
    <property type="project" value="TreeGrafter"/>
</dbReference>
<evidence type="ECO:0000256" key="4">
    <source>
        <dbReference type="ARBA" id="ARBA00044692"/>
    </source>
</evidence>
<dbReference type="GO" id="GO:0110155">
    <property type="term" value="P:NAD-cap decapping"/>
    <property type="evidence" value="ECO:0007669"/>
    <property type="project" value="TreeGrafter"/>
</dbReference>
<dbReference type="GO" id="GO:0003723">
    <property type="term" value="F:RNA binding"/>
    <property type="evidence" value="ECO:0007669"/>
    <property type="project" value="UniProtKB-KW"/>
</dbReference>
<dbReference type="GO" id="GO:0005829">
    <property type="term" value="C:cytosol"/>
    <property type="evidence" value="ECO:0007669"/>
    <property type="project" value="TreeGrafter"/>
</dbReference>
<dbReference type="GO" id="GO:0034353">
    <property type="term" value="F:mRNA 5'-diphosphatase activity"/>
    <property type="evidence" value="ECO:0007669"/>
    <property type="project" value="TreeGrafter"/>
</dbReference>
<comment type="caution">
    <text evidence="9">The sequence shown here is derived from an EMBL/GenBank/DDBJ whole genome shotgun (WGS) entry which is preliminary data.</text>
</comment>
<dbReference type="InterPro" id="IPR013961">
    <property type="entry name" value="RAI1"/>
</dbReference>
<feature type="region of interest" description="Disordered" evidence="7">
    <location>
        <begin position="586"/>
        <end position="623"/>
    </location>
</feature>
<dbReference type="EMBL" id="VSWC01000001">
    <property type="protein sequence ID" value="KAA1119385.1"/>
    <property type="molecule type" value="Genomic_DNA"/>
</dbReference>
<evidence type="ECO:0000256" key="2">
    <source>
        <dbReference type="ARBA" id="ARBA00006562"/>
    </source>
</evidence>
<dbReference type="OrthoDB" id="2498214at2759"/>
<reference evidence="9 10" key="1">
    <citation type="submission" date="2019-05" db="EMBL/GenBank/DDBJ databases">
        <title>Emergence of the Ug99 lineage of the wheat stem rust pathogen through somatic hybridization.</title>
        <authorList>
            <person name="Li F."/>
            <person name="Upadhyaya N.M."/>
            <person name="Sperschneider J."/>
            <person name="Matny O."/>
            <person name="Nguyen-Phuc H."/>
            <person name="Mago R."/>
            <person name="Raley C."/>
            <person name="Miller M.E."/>
            <person name="Silverstein K.A.T."/>
            <person name="Henningsen E."/>
            <person name="Hirsch C.D."/>
            <person name="Visser B."/>
            <person name="Pretorius Z.A."/>
            <person name="Steffenson B.J."/>
            <person name="Schwessinger B."/>
            <person name="Dodds P.N."/>
            <person name="Figueroa M."/>
        </authorList>
    </citation>
    <scope>NUCLEOTIDE SEQUENCE [LARGE SCALE GENOMIC DNA]</scope>
    <source>
        <strain evidence="9">21-0</strain>
    </source>
</reference>
<keyword evidence="6" id="KW-0694">RNA-binding</keyword>
<evidence type="ECO:0000256" key="7">
    <source>
        <dbReference type="SAM" id="MobiDB-lite"/>
    </source>
</evidence>
<protein>
    <recommendedName>
        <fullName evidence="6">Decapping nuclease</fullName>
        <ecNumber evidence="6">3.6.1.-</ecNumber>
    </recommendedName>
</protein>
<feature type="compositionally biased region" description="Low complexity" evidence="7">
    <location>
        <begin position="471"/>
        <end position="483"/>
    </location>
</feature>
<dbReference type="GO" id="GO:0046872">
    <property type="term" value="F:metal ion binding"/>
    <property type="evidence" value="ECO:0007669"/>
    <property type="project" value="UniProtKB-KW"/>
</dbReference>
<keyword evidence="6" id="KW-0547">Nucleotide-binding</keyword>
<keyword evidence="6" id="KW-0378">Hydrolase</keyword>
<dbReference type="GO" id="GO:0004519">
    <property type="term" value="F:endonuclease activity"/>
    <property type="evidence" value="ECO:0007669"/>
    <property type="project" value="UniProtKB-KW"/>
</dbReference>
<dbReference type="InterPro" id="IPR039039">
    <property type="entry name" value="RAI1-like_fam"/>
</dbReference>
<gene>
    <name evidence="9" type="primary">RAI1_3</name>
    <name evidence="9" type="ORF">PGT21_023936</name>
</gene>
<feature type="region of interest" description="Disordered" evidence="7">
    <location>
        <begin position="11"/>
        <end position="45"/>
    </location>
</feature>
<dbReference type="GO" id="GO:0005634">
    <property type="term" value="C:nucleus"/>
    <property type="evidence" value="ECO:0007669"/>
    <property type="project" value="UniProtKB-SubCell"/>
</dbReference>
<comment type="cofactor">
    <cofactor evidence="1 6">
        <name>a divalent metal cation</name>
        <dbReference type="ChEBI" id="CHEBI:60240"/>
    </cofactor>
</comment>